<gene>
    <name evidence="1" type="ORF">OUZ56_029270</name>
</gene>
<comment type="caution">
    <text evidence="1">The sequence shown here is derived from an EMBL/GenBank/DDBJ whole genome shotgun (WGS) entry which is preliminary data.</text>
</comment>
<organism evidence="1 2">
    <name type="scientific">Daphnia magna</name>
    <dbReference type="NCBI Taxonomy" id="35525"/>
    <lineage>
        <taxon>Eukaryota</taxon>
        <taxon>Metazoa</taxon>
        <taxon>Ecdysozoa</taxon>
        <taxon>Arthropoda</taxon>
        <taxon>Crustacea</taxon>
        <taxon>Branchiopoda</taxon>
        <taxon>Diplostraca</taxon>
        <taxon>Cladocera</taxon>
        <taxon>Anomopoda</taxon>
        <taxon>Daphniidae</taxon>
        <taxon>Daphnia</taxon>
    </lineage>
</organism>
<reference evidence="1 2" key="1">
    <citation type="journal article" date="2023" name="Nucleic Acids Res.">
        <title>The hologenome of Daphnia magna reveals possible DNA methylation and microbiome-mediated evolution of the host genome.</title>
        <authorList>
            <person name="Chaturvedi A."/>
            <person name="Li X."/>
            <person name="Dhandapani V."/>
            <person name="Marshall H."/>
            <person name="Kissane S."/>
            <person name="Cuenca-Cambronero M."/>
            <person name="Asole G."/>
            <person name="Calvet F."/>
            <person name="Ruiz-Romero M."/>
            <person name="Marangio P."/>
            <person name="Guigo R."/>
            <person name="Rago D."/>
            <person name="Mirbahai L."/>
            <person name="Eastwood N."/>
            <person name="Colbourne J.K."/>
            <person name="Zhou J."/>
            <person name="Mallon E."/>
            <person name="Orsini L."/>
        </authorList>
    </citation>
    <scope>NUCLEOTIDE SEQUENCE [LARGE SCALE GENOMIC DNA]</scope>
    <source>
        <strain evidence="1">LRV0_1</strain>
    </source>
</reference>
<protein>
    <submittedName>
        <fullName evidence="1">Uncharacterized protein</fullName>
    </submittedName>
</protein>
<dbReference type="EMBL" id="JAOYFB010000040">
    <property type="protein sequence ID" value="KAK4037231.1"/>
    <property type="molecule type" value="Genomic_DNA"/>
</dbReference>
<keyword evidence="2" id="KW-1185">Reference proteome</keyword>
<proteinExistence type="predicted"/>
<evidence type="ECO:0000313" key="2">
    <source>
        <dbReference type="Proteomes" id="UP001234178"/>
    </source>
</evidence>
<name>A0ABR0B6C5_9CRUS</name>
<accession>A0ABR0B6C5</accession>
<evidence type="ECO:0000313" key="1">
    <source>
        <dbReference type="EMBL" id="KAK4037231.1"/>
    </source>
</evidence>
<dbReference type="Proteomes" id="UP001234178">
    <property type="component" value="Unassembled WGS sequence"/>
</dbReference>
<sequence>MSMQRLLLKNECDEVSRKKEETSNRTSLQEELKFKMDVAAHKIAFKGPSCCVNLLSPSVVAGAVRDGPCWREYIEMSRPHDGGG</sequence>